<keyword evidence="3" id="KW-0408">Iron</keyword>
<evidence type="ECO:0000256" key="1">
    <source>
        <dbReference type="ARBA" id="ARBA00004792"/>
    </source>
</evidence>
<dbReference type="Gene3D" id="2.60.120.330">
    <property type="entry name" value="B-lactam Antibiotic, Isopenicillin N Synthase, Chain"/>
    <property type="match status" value="1"/>
</dbReference>
<gene>
    <name evidence="6" type="ORF">I7412_02145</name>
</gene>
<evidence type="ECO:0000256" key="3">
    <source>
        <dbReference type="RuleBase" id="RU003682"/>
    </source>
</evidence>
<dbReference type="Proteomes" id="UP000604475">
    <property type="component" value="Unassembled WGS sequence"/>
</dbReference>
<sequence length="329" mass="35856">MNAPEYTLTELSRESRMGGAGSETTDREIPRISLRDFEGRRSEITDELWSAAADIGFFQLADHGIDAAEIDAAFAAAAAFFALPDAVKAQHALKKGQNAGWEKLSQVRPSTGTADQKESFQVTRPRMAGLWPDEAELAGFQATMLGFERRCWELATRVLSCFADRLGLPRAFFTAAHDPARATYQSTLRLLHYLPLPPGLAGQPGIWRAGAHTDFDCLTLLFQRAGQAGLQVMPGKEADDERWTSVPATADAVTCNVGDMLMRWSDDALASTFHRVRLPGAGEDAGPRYSIGFFAQANTDVVISSPSGRYPDITAGDYLHQRIQANFAG</sequence>
<dbReference type="Pfam" id="PF03171">
    <property type="entry name" value="2OG-FeII_Oxy"/>
    <property type="match status" value="1"/>
</dbReference>
<dbReference type="AlphaFoldDB" id="A0A937R595"/>
<proteinExistence type="inferred from homology"/>
<feature type="domain" description="Fe2OG dioxygenase" evidence="5">
    <location>
        <begin position="183"/>
        <end position="297"/>
    </location>
</feature>
<evidence type="ECO:0000259" key="5">
    <source>
        <dbReference type="PROSITE" id="PS51471"/>
    </source>
</evidence>
<reference evidence="6" key="1">
    <citation type="submission" date="2020-12" db="EMBL/GenBank/DDBJ databases">
        <title>Genomic characterization of non-nitrogen-fixing Frankia strains.</title>
        <authorList>
            <person name="Carlos-Shanley C."/>
            <person name="Guerra T."/>
            <person name="Hahn D."/>
        </authorList>
    </citation>
    <scope>NUCLEOTIDE SEQUENCE</scope>
    <source>
        <strain evidence="6">CN6</strain>
    </source>
</reference>
<dbReference type="RefSeq" id="WP_203002332.1">
    <property type="nucleotide sequence ID" value="NZ_JADWYU010000083.1"/>
</dbReference>
<name>A0A937R595_9ACTN</name>
<dbReference type="InterPro" id="IPR050231">
    <property type="entry name" value="Iron_ascorbate_oxido_reductase"/>
</dbReference>
<dbReference type="Pfam" id="PF14226">
    <property type="entry name" value="DIOX_N"/>
    <property type="match status" value="1"/>
</dbReference>
<dbReference type="InterPro" id="IPR027443">
    <property type="entry name" value="IPNS-like_sf"/>
</dbReference>
<evidence type="ECO:0000256" key="2">
    <source>
        <dbReference type="ARBA" id="ARBA00023194"/>
    </source>
</evidence>
<dbReference type="InterPro" id="IPR005123">
    <property type="entry name" value="Oxoglu/Fe-dep_dioxygenase_dom"/>
</dbReference>
<feature type="region of interest" description="Disordered" evidence="4">
    <location>
        <begin position="1"/>
        <end position="28"/>
    </location>
</feature>
<keyword evidence="3" id="KW-0560">Oxidoreductase</keyword>
<dbReference type="InterPro" id="IPR044861">
    <property type="entry name" value="IPNS-like_FE2OG_OXY"/>
</dbReference>
<dbReference type="SUPFAM" id="SSF51197">
    <property type="entry name" value="Clavaminate synthase-like"/>
    <property type="match status" value="1"/>
</dbReference>
<comment type="pathway">
    <text evidence="1">Antibiotic biosynthesis.</text>
</comment>
<dbReference type="PANTHER" id="PTHR47990">
    <property type="entry name" value="2-OXOGLUTARATE (2OG) AND FE(II)-DEPENDENT OXYGENASE SUPERFAMILY PROTEIN-RELATED"/>
    <property type="match status" value="1"/>
</dbReference>
<comment type="caution">
    <text evidence="6">The sequence shown here is derived from an EMBL/GenBank/DDBJ whole genome shotgun (WGS) entry which is preliminary data.</text>
</comment>
<evidence type="ECO:0000313" key="6">
    <source>
        <dbReference type="EMBL" id="MBL7625998.1"/>
    </source>
</evidence>
<protein>
    <submittedName>
        <fullName evidence="6">Isopenicillin N synthase family oxygenase</fullName>
    </submittedName>
</protein>
<comment type="similarity">
    <text evidence="3">Belongs to the iron/ascorbate-dependent oxidoreductase family.</text>
</comment>
<dbReference type="GO" id="GO:0046872">
    <property type="term" value="F:metal ion binding"/>
    <property type="evidence" value="ECO:0007669"/>
    <property type="project" value="UniProtKB-KW"/>
</dbReference>
<dbReference type="GO" id="GO:0017000">
    <property type="term" value="P:antibiotic biosynthetic process"/>
    <property type="evidence" value="ECO:0007669"/>
    <property type="project" value="UniProtKB-KW"/>
</dbReference>
<accession>A0A937R595</accession>
<keyword evidence="3" id="KW-0479">Metal-binding</keyword>
<evidence type="ECO:0000256" key="4">
    <source>
        <dbReference type="SAM" id="MobiDB-lite"/>
    </source>
</evidence>
<dbReference type="GO" id="GO:0016491">
    <property type="term" value="F:oxidoreductase activity"/>
    <property type="evidence" value="ECO:0007669"/>
    <property type="project" value="UniProtKB-KW"/>
</dbReference>
<keyword evidence="7" id="KW-1185">Reference proteome</keyword>
<keyword evidence="2" id="KW-0045">Antibiotic biosynthesis</keyword>
<dbReference type="EMBL" id="JAEACQ010000122">
    <property type="protein sequence ID" value="MBL7625998.1"/>
    <property type="molecule type" value="Genomic_DNA"/>
</dbReference>
<organism evidence="6 7">
    <name type="scientific">Frankia nepalensis</name>
    <dbReference type="NCBI Taxonomy" id="1836974"/>
    <lineage>
        <taxon>Bacteria</taxon>
        <taxon>Bacillati</taxon>
        <taxon>Actinomycetota</taxon>
        <taxon>Actinomycetes</taxon>
        <taxon>Frankiales</taxon>
        <taxon>Frankiaceae</taxon>
        <taxon>Frankia</taxon>
    </lineage>
</organism>
<evidence type="ECO:0000313" key="7">
    <source>
        <dbReference type="Proteomes" id="UP000604475"/>
    </source>
</evidence>
<dbReference type="InterPro" id="IPR026992">
    <property type="entry name" value="DIOX_N"/>
</dbReference>
<dbReference type="PROSITE" id="PS51471">
    <property type="entry name" value="FE2OG_OXY"/>
    <property type="match status" value="1"/>
</dbReference>